<dbReference type="OrthoDB" id="6136790at2759"/>
<name>A0A8S3XVW9_PARAO</name>
<evidence type="ECO:0000313" key="1">
    <source>
        <dbReference type="EMBL" id="CAG5044313.1"/>
    </source>
</evidence>
<dbReference type="Proteomes" id="UP000691718">
    <property type="component" value="Unassembled WGS sequence"/>
</dbReference>
<proteinExistence type="predicted"/>
<dbReference type="PANTHER" id="PTHR10773:SF19">
    <property type="match status" value="1"/>
</dbReference>
<organism evidence="1 2">
    <name type="scientific">Parnassius apollo</name>
    <name type="common">Apollo butterfly</name>
    <name type="synonym">Papilio apollo</name>
    <dbReference type="NCBI Taxonomy" id="110799"/>
    <lineage>
        <taxon>Eukaryota</taxon>
        <taxon>Metazoa</taxon>
        <taxon>Ecdysozoa</taxon>
        <taxon>Arthropoda</taxon>
        <taxon>Hexapoda</taxon>
        <taxon>Insecta</taxon>
        <taxon>Pterygota</taxon>
        <taxon>Neoptera</taxon>
        <taxon>Endopterygota</taxon>
        <taxon>Lepidoptera</taxon>
        <taxon>Glossata</taxon>
        <taxon>Ditrysia</taxon>
        <taxon>Papilionoidea</taxon>
        <taxon>Papilionidae</taxon>
        <taxon>Parnassiinae</taxon>
        <taxon>Parnassini</taxon>
        <taxon>Parnassius</taxon>
        <taxon>Parnassius</taxon>
    </lineage>
</organism>
<accession>A0A8S3XVW9</accession>
<keyword evidence="2" id="KW-1185">Reference proteome</keyword>
<gene>
    <name evidence="1" type="ORF">PAPOLLO_LOCUS22989</name>
</gene>
<dbReference type="PANTHER" id="PTHR10773">
    <property type="entry name" value="DNA-DIRECTED RNA POLYMERASES I, II, AND III SUBUNIT RPABC2"/>
    <property type="match status" value="1"/>
</dbReference>
<dbReference type="EMBL" id="CAJQZP010001411">
    <property type="protein sequence ID" value="CAG5044313.1"/>
    <property type="molecule type" value="Genomic_DNA"/>
</dbReference>
<evidence type="ECO:0000313" key="2">
    <source>
        <dbReference type="Proteomes" id="UP000691718"/>
    </source>
</evidence>
<comment type="caution">
    <text evidence="1">The sequence shown here is derived from an EMBL/GenBank/DDBJ whole genome shotgun (WGS) entry which is preliminary data.</text>
</comment>
<dbReference type="AlphaFoldDB" id="A0A8S3XVW9"/>
<sequence length="239" mass="28253">MDKEGTGLIAGDLRGRHNNRKSLIPNEVKESVRDHISLIPIVDSHYVRKRTSKLYFEETLTYPALYRLYVDWMKENRPLKQVANSRQYKAIFYNEYNIEFHKPKKDLCILCDRYKRGSEKEKDDMKLEYTLHIANKTVVREVKETYKYQSKQSNVIVTAAYDLQKVLNTPQSEVSLFYYKRKFAVYNFTIYDIGKAEGYSYVWNETIGKKGSSEISSAVFLFIKQKYEEVLEKRCLGLK</sequence>
<protein>
    <submittedName>
        <fullName evidence="1">(apollo) hypothetical protein</fullName>
    </submittedName>
</protein>
<reference evidence="1" key="1">
    <citation type="submission" date="2021-04" db="EMBL/GenBank/DDBJ databases">
        <authorList>
            <person name="Tunstrom K."/>
        </authorList>
    </citation>
    <scope>NUCLEOTIDE SEQUENCE</scope>
</reference>